<organism evidence="4 5">
    <name type="scientific">Pseudidiomarina sediminum</name>
    <dbReference type="NCBI Taxonomy" id="431675"/>
    <lineage>
        <taxon>Bacteria</taxon>
        <taxon>Pseudomonadati</taxon>
        <taxon>Pseudomonadota</taxon>
        <taxon>Gammaproteobacteria</taxon>
        <taxon>Alteromonadales</taxon>
        <taxon>Idiomarinaceae</taxon>
        <taxon>Pseudidiomarina</taxon>
    </lineage>
</organism>
<evidence type="ECO:0000256" key="1">
    <source>
        <dbReference type="SAM" id="MobiDB-lite"/>
    </source>
</evidence>
<name>A0A432Z958_9GAMM</name>
<reference evidence="5" key="1">
    <citation type="journal article" date="2018" name="Front. Microbiol.">
        <title>Genome-Based Analysis Reveals the Taxonomy and Diversity of the Family Idiomarinaceae.</title>
        <authorList>
            <person name="Liu Y."/>
            <person name="Lai Q."/>
            <person name="Shao Z."/>
        </authorList>
    </citation>
    <scope>NUCLEOTIDE SEQUENCE [LARGE SCALE GENOMIC DNA]</scope>
    <source>
        <strain evidence="5">c121</strain>
    </source>
</reference>
<evidence type="ECO:0000256" key="2">
    <source>
        <dbReference type="SAM" id="SignalP"/>
    </source>
</evidence>
<dbReference type="Pfam" id="PF17803">
    <property type="entry name" value="Cadherin_4"/>
    <property type="match status" value="1"/>
</dbReference>
<keyword evidence="5" id="KW-1185">Reference proteome</keyword>
<proteinExistence type="predicted"/>
<dbReference type="PROSITE" id="PS51257">
    <property type="entry name" value="PROKAR_LIPOPROTEIN"/>
    <property type="match status" value="1"/>
</dbReference>
<feature type="region of interest" description="Disordered" evidence="1">
    <location>
        <begin position="879"/>
        <end position="906"/>
    </location>
</feature>
<dbReference type="Gene3D" id="2.60.40.3440">
    <property type="match status" value="1"/>
</dbReference>
<feature type="chain" id="PRO_5019410496" description="RapA2 cadherin-like domain-containing protein" evidence="2">
    <location>
        <begin position="22"/>
        <end position="906"/>
    </location>
</feature>
<sequence length="906" mass="97603">MRKMWQLNAVASSLLLLSACGGSDSSEPTTEVIQGQLNEDAQWQQQVTFTGTPIVITSPQHGQVSLGAALITYTPDANYFGSDTILIEAGNTRYSVQLDIAPVNDAPTLVASTITVSAGERIEGQLNAADVDGDAVTFSLVEAPAEGQFSLHSDGRFSLAFIDLTLPNQSFIVALNDGHVTVEKTVNLTPAYATNADKSAYYYHSHHSHLKQAEQRIANLDDAIQTAPAYIALVEGYARASIEPQVQRILDEQLTGQANRAYAFAELAYAYDETQQPEKARAARLKALDYYSSYVADNGVENISSSDADFFLSLADDQKNVQDFDGAASTRRQIEAYLSKIGGAEQPYSTPLGKLLTAYRDLVDEQIDVYHASYLESDRERAEAAIDDFANTVSQIGYQTVKSGDFAGQRAYRLAPMYTVTATEYYLSIGQLDKARDRLAEALSYYADVTYDSAYQRPAKPYASASLGDFNYPLTTAAGLFVALYPSVTASNNPAMALIPPDDKLYFMAERSISAMSALAGVLNGGSIDAAIAALTSDYQDDLRELQQQLTESAASANLGAQLAYLGDFDGADRAYQAGLEVLTSAAYAAENGGATLYMTGSRGCLKFVAYYQKSAALAASDAAASCEAIASASFSHVDGDVSNLDVVNAHLDAAYAWQLAGNAQQAIKVAQRITGKLDTLFTSTEAKPHAEAALSFALLFAQSRDYDRAFAMVQHAVAQSQQSSISQLDRIDMLQHIALHLSNAARIEYDYNRASLAFYLRSRDYNHTKYASWLALLNSISDDVSMQLVDTIRQLSAADQIDLAEATTRALARLGNTQKAEELVAALPLGTAEYNALLTTVSQIQAYQDDFPTSAIASVDTDDDGRANFLAVSATQEQLDANEVATDDDADNDGVEDAIDPTPLG</sequence>
<dbReference type="EMBL" id="PIQE01000001">
    <property type="protein sequence ID" value="RUO74456.1"/>
    <property type="molecule type" value="Genomic_DNA"/>
</dbReference>
<dbReference type="STRING" id="1122124.GCA_000423165_00657"/>
<evidence type="ECO:0000313" key="5">
    <source>
        <dbReference type="Proteomes" id="UP000287022"/>
    </source>
</evidence>
<evidence type="ECO:0000259" key="3">
    <source>
        <dbReference type="Pfam" id="PF17803"/>
    </source>
</evidence>
<feature type="signal peptide" evidence="2">
    <location>
        <begin position="1"/>
        <end position="21"/>
    </location>
</feature>
<dbReference type="AlphaFoldDB" id="A0A432Z958"/>
<gene>
    <name evidence="4" type="ORF">CWI80_03705</name>
</gene>
<feature type="compositionally biased region" description="Acidic residues" evidence="1">
    <location>
        <begin position="886"/>
        <end position="900"/>
    </location>
</feature>
<dbReference type="Proteomes" id="UP000287022">
    <property type="component" value="Unassembled WGS sequence"/>
</dbReference>
<evidence type="ECO:0000313" key="4">
    <source>
        <dbReference type="EMBL" id="RUO74456.1"/>
    </source>
</evidence>
<dbReference type="RefSeq" id="WP_026861694.1">
    <property type="nucleotide sequence ID" value="NZ_PIQE01000001.1"/>
</dbReference>
<keyword evidence="2" id="KW-0732">Signal</keyword>
<dbReference type="InterPro" id="IPR040853">
    <property type="entry name" value="RapA2_cadherin-like"/>
</dbReference>
<feature type="domain" description="RapA2 cadherin-like" evidence="3">
    <location>
        <begin position="95"/>
        <end position="158"/>
    </location>
</feature>
<comment type="caution">
    <text evidence="4">The sequence shown here is derived from an EMBL/GenBank/DDBJ whole genome shotgun (WGS) entry which is preliminary data.</text>
</comment>
<accession>A0A432Z958</accession>
<protein>
    <recommendedName>
        <fullName evidence="3">RapA2 cadherin-like domain-containing protein</fullName>
    </recommendedName>
</protein>